<dbReference type="Pfam" id="PF05594">
    <property type="entry name" value="Fil_haemagg"/>
    <property type="match status" value="7"/>
</dbReference>
<evidence type="ECO:0000256" key="2">
    <source>
        <dbReference type="SAM" id="SignalP"/>
    </source>
</evidence>
<feature type="region of interest" description="Disordered" evidence="1">
    <location>
        <begin position="1111"/>
        <end position="1131"/>
    </location>
</feature>
<feature type="domain" description="Filamentous haemagglutinin FhaB/tRNA nuclease CdiA-like TPS" evidence="3">
    <location>
        <begin position="47"/>
        <end position="168"/>
    </location>
</feature>
<feature type="chain" id="PRO_5010242065" evidence="2">
    <location>
        <begin position="28"/>
        <end position="2311"/>
    </location>
</feature>
<dbReference type="Pfam" id="PF05860">
    <property type="entry name" value="TPS"/>
    <property type="match status" value="1"/>
</dbReference>
<evidence type="ECO:0000256" key="1">
    <source>
        <dbReference type="SAM" id="MobiDB-lite"/>
    </source>
</evidence>
<dbReference type="InterPro" id="IPR011050">
    <property type="entry name" value="Pectin_lyase_fold/virulence"/>
</dbReference>
<dbReference type="Pfam" id="PF13332">
    <property type="entry name" value="Fil_haemagg_2"/>
    <property type="match status" value="4"/>
</dbReference>
<organism evidence="4 5">
    <name type="scientific">Atopomonas hussainii</name>
    <dbReference type="NCBI Taxonomy" id="1429083"/>
    <lineage>
        <taxon>Bacteria</taxon>
        <taxon>Pseudomonadati</taxon>
        <taxon>Pseudomonadota</taxon>
        <taxon>Gammaproteobacteria</taxon>
        <taxon>Pseudomonadales</taxon>
        <taxon>Pseudomonadaceae</taxon>
        <taxon>Atopomonas</taxon>
    </lineage>
</organism>
<dbReference type="RefSeq" id="WP_074866101.1">
    <property type="nucleotide sequence ID" value="NZ_FOAS01000004.1"/>
</dbReference>
<dbReference type="GO" id="GO:0003824">
    <property type="term" value="F:catalytic activity"/>
    <property type="evidence" value="ECO:0007669"/>
    <property type="project" value="UniProtKB-ARBA"/>
</dbReference>
<feature type="region of interest" description="Disordered" evidence="1">
    <location>
        <begin position="1680"/>
        <end position="1699"/>
    </location>
</feature>
<accession>A0A1H7JE60</accession>
<dbReference type="InterPro" id="IPR008638">
    <property type="entry name" value="FhaB/CdiA-like_TPS"/>
</dbReference>
<keyword evidence="5" id="KW-1185">Reference proteome</keyword>
<dbReference type="InterPro" id="IPR006915">
    <property type="entry name" value="DUF637_hemagglutn_put"/>
</dbReference>
<dbReference type="InterPro" id="IPR012334">
    <property type="entry name" value="Pectin_lyas_fold"/>
</dbReference>
<dbReference type="Gene3D" id="2.160.20.10">
    <property type="entry name" value="Single-stranded right-handed beta-helix, Pectin lyase-like"/>
    <property type="match status" value="1"/>
</dbReference>
<dbReference type="SUPFAM" id="SSF51126">
    <property type="entry name" value="Pectin lyase-like"/>
    <property type="match status" value="1"/>
</dbReference>
<dbReference type="InterPro" id="IPR008619">
    <property type="entry name" value="Filamentous_hemagglutn_rpt"/>
</dbReference>
<evidence type="ECO:0000313" key="5">
    <source>
        <dbReference type="Proteomes" id="UP000185766"/>
    </source>
</evidence>
<dbReference type="InterPro" id="IPR025157">
    <property type="entry name" value="Hemagglutinin_rpt"/>
</dbReference>
<keyword evidence="2" id="KW-0732">Signal</keyword>
<proteinExistence type="predicted"/>
<dbReference type="SMART" id="SM00912">
    <property type="entry name" value="Haemagg_act"/>
    <property type="match status" value="1"/>
</dbReference>
<dbReference type="InterPro" id="IPR010069">
    <property type="entry name" value="CdiA_FHA1_rpt"/>
</dbReference>
<protein>
    <submittedName>
        <fullName evidence="4">Filamentous hemagglutinin</fullName>
    </submittedName>
</protein>
<dbReference type="Proteomes" id="UP000185766">
    <property type="component" value="Unassembled WGS sequence"/>
</dbReference>
<feature type="signal peptide" evidence="2">
    <location>
        <begin position="1"/>
        <end position="27"/>
    </location>
</feature>
<dbReference type="Pfam" id="PF04830">
    <property type="entry name" value="DUF637"/>
    <property type="match status" value="1"/>
</dbReference>
<name>A0A1H7JE60_9GAMM</name>
<evidence type="ECO:0000313" key="4">
    <source>
        <dbReference type="EMBL" id="SEK72732.1"/>
    </source>
</evidence>
<evidence type="ECO:0000259" key="3">
    <source>
        <dbReference type="SMART" id="SM00912"/>
    </source>
</evidence>
<gene>
    <name evidence="4" type="ORF">SAMN05216214_104243</name>
</gene>
<dbReference type="NCBIfam" id="TIGR01901">
    <property type="entry name" value="adhes_NPXG"/>
    <property type="match status" value="1"/>
</dbReference>
<dbReference type="NCBIfam" id="TIGR01731">
    <property type="entry name" value="fil_hemag_20aa"/>
    <property type="match status" value="15"/>
</dbReference>
<dbReference type="EMBL" id="FOAS01000004">
    <property type="protein sequence ID" value="SEK72732.1"/>
    <property type="molecule type" value="Genomic_DNA"/>
</dbReference>
<reference evidence="4 5" key="1">
    <citation type="submission" date="2016-10" db="EMBL/GenBank/DDBJ databases">
        <authorList>
            <person name="de Groot N.N."/>
        </authorList>
    </citation>
    <scope>NUCLEOTIDE SEQUENCE [LARGE SCALE GENOMIC DNA]</scope>
    <source>
        <strain evidence="4 5">JCM 19513</strain>
    </source>
</reference>
<sequence>MDAYSPINRAIARLLIVVMTFDPLVSAAAEITVDNSAGGNTALGNASNGVPLVNIATPNGNGLSHNRFGEFNVGSQGLILNNATDKLQSTQLGGYVLGNPNLKGSAASLILNEVNGGNPSQLKGYTEVAGKSAAVVIANPHGIACDGCGFINTPRVTLSTGKPQIEAGRLTGYDVDGGSIAVQGAGLNASNVSQFDLITRSAEINADIHAQQLNIIAGRNQVDANSLQATQKASDGNAPALAIDSSALGGMYAGAIRLVGTEAGVGVKLAGDMAASAGDLIISSNGQLTVGKAQAQGNATLQAQDIELTDNLHANGNLRAEAANEINNEQTLSARGDLTLVGKDVYNNGAIEAGIDAEGESNTASVLRVEGDYLGNDGRITAQGQLQIATGELGNKQGEIVSGQHGQITTGELNNQNGKLLGQSSLTVTTQTLDNRAGTIASNQALNVTASDTLNNQNDGLILAKQGDVTINAATLNNQGGVVQVNQGALNVSGGQTNNQGGKLLAGQGNLSVTQSAGLNNNAGLISALGGSATITVATGDVSNVAGRMQAKQLTASSANKVDNTGGQIVASEGALNVSATDELVNNSGLLQSDSQVTLNAARLTNYSGQIGAPLVNITASDSLDNYLGLIEAAERLSINTGWLNNDYGKLRALGETGTSTLSFTQLNNQNGLIEIGNARLALSGDSISNSGGTVRHVGDEAFDFNWAAVGLAGGSFITNADLSYNAAEWTNESYLQANSFDLTLGHFMQTGGRLVSAGDMFLRGGAIDNDGLLASDGELHMTLSGQYRGFGELQSVADMHIDVAAFEQGEAARARTAGNAHLKVAGLFDSTGSFTSQGDFSLQAGQVQLQYATLGSDQQLRVTANKVDNQGLLFSGTDMTLYVSELHNTGNLYSFGDLTLAANEGLARSALLENLSGTIESVGDMRLHVEQLRNDRARYRSEQRLLSGHISVWCYDCSGDHHNVDYIANETSQTHVQEDSGAALIHSGNLLQIAAGVINNVKSTISATGNIAISADNLNNHGEAIEHVVRTRTFNTGRITDGTDGRFRSRVLVPYNNAPLPKTMPGDLYAWTLTGDIETRTMVNPGAAAIIQAGGNVSIQATQSIDSDSVRSLQAAQGKGAQSADTSVDGQSQPLVVRLSSQAGPDTQQQAVDPLGLPSFSLPQGKGGLFRVITQPGHRYLVETDPQFASLKNFLNSDYMLSRLGYAPDAMQKRLGDGLYEQRLIRDAITARTGQRFIAGLNTDEAMFRYLMDNAIASKSALNLAVGVALSAEQVAALTHDIVWMEEREVMGQKVLVPVLYLAQASGRLAPSGSLIQGQEVTLISGGALNNRGTLKATKNLTAQANNIHNSGLVEANERLSLLAVDSIRNSQGGIIKGQEVNLTAVTGDIRNERTISQQQLNGRNFSQTTSVVDSAARIESSGDMSLSAGRNIEIIGGALNAGGDLNLQGGQDVIIAAAQEEQSMMRKDKRHFWSRGSVTQHGAELVSGGDMNIDAGNDVQIVASKALSGGDIKVAADNNVVIAAAANESHSEYRYKRSKKKINKENSQITQQASELQAGGDISVIAGQDIGLIASRAEAANEAYFYAGGDLALLAAQDSSYSLYDMKKKGSWGSKKSQRDEVTKVTNVGSQIITGGDLTLVSEGDQTYQAARLESGNDLTLQSGGAITFEGVKDLEQESHEKSKSSWAWNSMKGKGNTDETLRQSQLVAKGDIVIQAVEGLQIDIKEVNQQTVSQTINAMVSADPDLAWLKDMEQRGDVDWRRVKEIHDSYKYSHSGLGGPAMMIIAIIVTYLTWGAGSGLVGAAQGTWQAAAANTVASAAASNAATSTINNRGNLGAVIKDVTSEDALRGYVVSGVTAGLTAGVFDGLLKTNTDPFTKQVTVDLSSLEGVGRFAGNQLLQSGTSTLLDRALGGNSSISDALRSSLANTFAAVGFNWVGDQTAVGKWDLKDGSLGKIGLHAVMGGLAAEAAGGDFKTGALAAGINEALVGALSAQYDKLGVEDKAALLTMNSQVIGVLTAAAQGGDEKALQTGSWVASSATQYNHDLHSNNAKSFAAGVIDACRQALEGCSIDPSSVDSEDVIRVLEVMAAHGEGAGTLNPEAIKLVNQFYLNEAFHSTLERDLFSLTDSEQARLDVEFKAELALAALSLGREAIKSGPSLYGWLKGGKAKATAVPKGFSGADDFAHFGADVRDGLKQAGYGNVEPILQGSAVTGKSFKTGEAFDAGRVSDFDIALAGSELLLRAKSLGVGLRSGGTRTGPLSARDLQALGLKDLASQLSARAGREVNFMIYDSAATAAGRAPSVVLPK</sequence>